<dbReference type="PANTHER" id="PTHR43312">
    <property type="entry name" value="D-THREO-ALDOSE 1-DEHYDROGENASE"/>
    <property type="match status" value="1"/>
</dbReference>
<dbReference type="SUPFAM" id="SSF51430">
    <property type="entry name" value="NAD(P)-linked oxidoreductase"/>
    <property type="match status" value="1"/>
</dbReference>
<dbReference type="InterPro" id="IPR036812">
    <property type="entry name" value="NAD(P)_OxRdtase_dom_sf"/>
</dbReference>
<dbReference type="EMBL" id="CP134536">
    <property type="protein sequence ID" value="WNH12509.1"/>
    <property type="molecule type" value="Genomic_DNA"/>
</dbReference>
<dbReference type="RefSeq" id="WP_415862492.1">
    <property type="nucleotide sequence ID" value="NZ_CP134536.1"/>
</dbReference>
<evidence type="ECO:0000259" key="1">
    <source>
        <dbReference type="Pfam" id="PF00248"/>
    </source>
</evidence>
<dbReference type="GO" id="GO:0016491">
    <property type="term" value="F:oxidoreductase activity"/>
    <property type="evidence" value="ECO:0007669"/>
    <property type="project" value="UniProtKB-KW"/>
</dbReference>
<name>A0ABY9Y3T0_9FLAO</name>
<dbReference type="Pfam" id="PF00248">
    <property type="entry name" value="Aldo_ket_red"/>
    <property type="match status" value="1"/>
</dbReference>
<organism evidence="2 3">
    <name type="scientific">Thalassobellus suaedae</name>
    <dbReference type="NCBI Taxonomy" id="3074124"/>
    <lineage>
        <taxon>Bacteria</taxon>
        <taxon>Pseudomonadati</taxon>
        <taxon>Bacteroidota</taxon>
        <taxon>Flavobacteriia</taxon>
        <taxon>Flavobacteriales</taxon>
        <taxon>Flavobacteriaceae</taxon>
        <taxon>Thalassobellus</taxon>
    </lineage>
</organism>
<dbReference type="InterPro" id="IPR053135">
    <property type="entry name" value="AKR2_Oxidoreductase"/>
</dbReference>
<protein>
    <submittedName>
        <fullName evidence="2">Aldo/keto reductase</fullName>
        <ecNumber evidence="2">1.1.1.-</ecNumber>
    </submittedName>
</protein>
<reference evidence="2 3" key="1">
    <citation type="submission" date="2023-09" db="EMBL/GenBank/DDBJ databases">
        <title>Thalassobella suaedae gen. nov., sp. nov., a marine bacterium of the family Flavobacteriaceae isolated from a halophyte Suaeda japonica.</title>
        <authorList>
            <person name="Lee S.Y."/>
            <person name="Hwang C.Y."/>
        </authorList>
    </citation>
    <scope>NUCLEOTIDE SEQUENCE [LARGE SCALE GENOMIC DNA]</scope>
    <source>
        <strain evidence="2 3">HL-DH10</strain>
    </source>
</reference>
<dbReference type="InterPro" id="IPR023210">
    <property type="entry name" value="NADP_OxRdtase_dom"/>
</dbReference>
<evidence type="ECO:0000313" key="3">
    <source>
        <dbReference type="Proteomes" id="UP001303407"/>
    </source>
</evidence>
<dbReference type="CDD" id="cd19086">
    <property type="entry name" value="AKR_AKR11C1"/>
    <property type="match status" value="1"/>
</dbReference>
<dbReference type="PANTHER" id="PTHR43312:SF1">
    <property type="entry name" value="NADP-DEPENDENT OXIDOREDUCTASE DOMAIN-CONTAINING PROTEIN"/>
    <property type="match status" value="1"/>
</dbReference>
<dbReference type="EC" id="1.1.1.-" evidence="2"/>
<gene>
    <name evidence="2" type="ORF">RHP49_16670</name>
</gene>
<dbReference type="Gene3D" id="3.20.20.100">
    <property type="entry name" value="NADP-dependent oxidoreductase domain"/>
    <property type="match status" value="1"/>
</dbReference>
<proteinExistence type="predicted"/>
<sequence>MKIRKLGNKGFNVSEVGLGCWQLGADWGQDMSKENAFNILNEAVKNDITFFDTADVYGNGKSETLIGEFLKTCNTPIRVATKFGRAGDAYPDKYTKAVLRASVEASLKRLGVEALDLLQLHCIPTQYLRDGDIFDWLRELQQEGLIKHFGASVETVEEGLICMEQEGLLSLQVIFNVFRQKLVTELFPKAKEKGVGIIVRLPLASGLLSGKFNADTTFLENDHRNYNRNGDAFNVGETFAGLPFEKGLEFVETIKKDILPSELSMVQLALRWILDHDAVSVIIPGASSTNQVISNAQVSNIDTLSSEIHEALIHLYKTVIHNEIRGGY</sequence>
<feature type="domain" description="NADP-dependent oxidoreductase" evidence="1">
    <location>
        <begin position="16"/>
        <end position="312"/>
    </location>
</feature>
<accession>A0ABY9Y3T0</accession>
<evidence type="ECO:0000313" key="2">
    <source>
        <dbReference type="EMBL" id="WNH12509.1"/>
    </source>
</evidence>
<dbReference type="Proteomes" id="UP001303407">
    <property type="component" value="Chromosome"/>
</dbReference>
<keyword evidence="2" id="KW-0560">Oxidoreductase</keyword>
<keyword evidence="3" id="KW-1185">Reference proteome</keyword>